<evidence type="ECO:0000256" key="1">
    <source>
        <dbReference type="ARBA" id="ARBA00010617"/>
    </source>
</evidence>
<comment type="similarity">
    <text evidence="1">Belongs to the cytochrome P450 family.</text>
</comment>
<feature type="transmembrane region" description="Helical" evidence="5">
    <location>
        <begin position="33"/>
        <end position="54"/>
    </location>
</feature>
<dbReference type="Proteomes" id="UP000822688">
    <property type="component" value="Chromosome 2"/>
</dbReference>
<dbReference type="PANTHER" id="PTHR24296">
    <property type="entry name" value="CYTOCHROME P450"/>
    <property type="match status" value="1"/>
</dbReference>
<dbReference type="EMBL" id="CM026422">
    <property type="protein sequence ID" value="KAG0586027.1"/>
    <property type="molecule type" value="Genomic_DNA"/>
</dbReference>
<name>A0A8T0ISF7_CERPU</name>
<dbReference type="Gene3D" id="1.10.630.10">
    <property type="entry name" value="Cytochrome P450"/>
    <property type="match status" value="1"/>
</dbReference>
<dbReference type="GO" id="GO:0016705">
    <property type="term" value="F:oxidoreductase activity, acting on paired donors, with incorporation or reduction of molecular oxygen"/>
    <property type="evidence" value="ECO:0007669"/>
    <property type="project" value="InterPro"/>
</dbReference>
<keyword evidence="5" id="KW-1133">Transmembrane helix</keyword>
<evidence type="ECO:0000256" key="3">
    <source>
        <dbReference type="ARBA" id="ARBA00023002"/>
    </source>
</evidence>
<keyword evidence="3" id="KW-0560">Oxidoreductase</keyword>
<dbReference type="GO" id="GO:0020037">
    <property type="term" value="F:heme binding"/>
    <property type="evidence" value="ECO:0007669"/>
    <property type="project" value="InterPro"/>
</dbReference>
<dbReference type="GO" id="GO:0004497">
    <property type="term" value="F:monooxygenase activity"/>
    <property type="evidence" value="ECO:0007669"/>
    <property type="project" value="InterPro"/>
</dbReference>
<comment type="caution">
    <text evidence="6">The sequence shown here is derived from an EMBL/GenBank/DDBJ whole genome shotgun (WGS) entry which is preliminary data.</text>
</comment>
<keyword evidence="5" id="KW-0812">Transmembrane</keyword>
<evidence type="ECO:0000313" key="6">
    <source>
        <dbReference type="EMBL" id="KAG0586027.1"/>
    </source>
</evidence>
<protein>
    <recommendedName>
        <fullName evidence="8">Cytochrome P450</fullName>
    </recommendedName>
</protein>
<proteinExistence type="inferred from homology"/>
<dbReference type="AlphaFoldDB" id="A0A8T0ISF7"/>
<keyword evidence="5" id="KW-0472">Membrane</keyword>
<keyword evidence="2" id="KW-0479">Metal-binding</keyword>
<dbReference type="GO" id="GO:0005506">
    <property type="term" value="F:iron ion binding"/>
    <property type="evidence" value="ECO:0007669"/>
    <property type="project" value="InterPro"/>
</dbReference>
<dbReference type="Pfam" id="PF00067">
    <property type="entry name" value="p450"/>
    <property type="match status" value="1"/>
</dbReference>
<accession>A0A8T0ISF7</accession>
<keyword evidence="7" id="KW-1185">Reference proteome</keyword>
<organism evidence="6 7">
    <name type="scientific">Ceratodon purpureus</name>
    <name type="common">Fire moss</name>
    <name type="synonym">Dicranum purpureum</name>
    <dbReference type="NCBI Taxonomy" id="3225"/>
    <lineage>
        <taxon>Eukaryota</taxon>
        <taxon>Viridiplantae</taxon>
        <taxon>Streptophyta</taxon>
        <taxon>Embryophyta</taxon>
        <taxon>Bryophyta</taxon>
        <taxon>Bryophytina</taxon>
        <taxon>Bryopsida</taxon>
        <taxon>Dicranidae</taxon>
        <taxon>Pseudoditrichales</taxon>
        <taxon>Ditrichaceae</taxon>
        <taxon>Ceratodon</taxon>
    </lineage>
</organism>
<keyword evidence="4" id="KW-0408">Iron</keyword>
<evidence type="ECO:0000256" key="5">
    <source>
        <dbReference type="SAM" id="Phobius"/>
    </source>
</evidence>
<evidence type="ECO:0008006" key="8">
    <source>
        <dbReference type="Google" id="ProtNLM"/>
    </source>
</evidence>
<evidence type="ECO:0000256" key="2">
    <source>
        <dbReference type="ARBA" id="ARBA00022723"/>
    </source>
</evidence>
<gene>
    <name evidence="6" type="ORF">KC19_2G057700</name>
</gene>
<evidence type="ECO:0000256" key="4">
    <source>
        <dbReference type="ARBA" id="ARBA00023004"/>
    </source>
</evidence>
<dbReference type="SUPFAM" id="SSF48264">
    <property type="entry name" value="Cytochrome P450"/>
    <property type="match status" value="1"/>
</dbReference>
<dbReference type="InterPro" id="IPR001128">
    <property type="entry name" value="Cyt_P450"/>
</dbReference>
<dbReference type="InterPro" id="IPR036396">
    <property type="entry name" value="Cyt_P450_sf"/>
</dbReference>
<evidence type="ECO:0000313" key="7">
    <source>
        <dbReference type="Proteomes" id="UP000822688"/>
    </source>
</evidence>
<reference evidence="6" key="1">
    <citation type="submission" date="2020-06" db="EMBL/GenBank/DDBJ databases">
        <title>WGS assembly of Ceratodon purpureus strain R40.</title>
        <authorList>
            <person name="Carey S.B."/>
            <person name="Jenkins J."/>
            <person name="Shu S."/>
            <person name="Lovell J.T."/>
            <person name="Sreedasyam A."/>
            <person name="Maumus F."/>
            <person name="Tiley G.P."/>
            <person name="Fernandez-Pozo N."/>
            <person name="Barry K."/>
            <person name="Chen C."/>
            <person name="Wang M."/>
            <person name="Lipzen A."/>
            <person name="Daum C."/>
            <person name="Saski C.A."/>
            <person name="Payton A.C."/>
            <person name="Mcbreen J.C."/>
            <person name="Conrad R.E."/>
            <person name="Kollar L.M."/>
            <person name="Olsson S."/>
            <person name="Huttunen S."/>
            <person name="Landis J.B."/>
            <person name="Wickett N.J."/>
            <person name="Johnson M.G."/>
            <person name="Rensing S.A."/>
            <person name="Grimwood J."/>
            <person name="Schmutz J."/>
            <person name="Mcdaniel S.F."/>
        </authorList>
    </citation>
    <scope>NUCLEOTIDE SEQUENCE</scope>
    <source>
        <strain evidence="6">R40</strain>
    </source>
</reference>
<sequence length="470" mass="53859">MSGILGLQQMGLEIGEATEVWVKWVQGQAPQCLSLAVKVTILLLLVTTLIVIWWHHPLYGKNAGPKVYPLVSNYLSFLRNSHQMLDYLTKEIHKSPTQTLREFGFECAQRELEDRLVPFLFQACEKADNVVDLQDLLLRFSSDSLCRFGFGVDPKYLELSLPTVQVAVALDKALKCIAWRYRTLIPVIMSMKKFFNVGDERELEEAMTVVNGFAEGVIRARRKELYGSQRKIELPARHDFLSRFMEFTESSDNGEVVQSELEQRCMDDLNLNASDPVAKEQASNVFLRDMVVSFILAGRDTSSLGLTWLFHALSNNPHVEAKIYDEIKQHLQARQSSDQNDHPPLPGHSFSFEELKQLQEAAGEDVLPDGSSFRKGDRIMYNIFAMARMETIWSPDCNDFKPERWLKDGMFELALVQMKFVASSLIYNFKFTAMQMNIPVTLRSLVLRMVDGFHVLVQYSRTHDHSIEFQ</sequence>